<dbReference type="InterPro" id="IPR018821">
    <property type="entry name" value="DUF294_put_nucleoTrafse_sb-bd"/>
</dbReference>
<dbReference type="Gene3D" id="3.10.580.10">
    <property type="entry name" value="CBS-domain"/>
    <property type="match status" value="1"/>
</dbReference>
<dbReference type="CDD" id="cd05401">
    <property type="entry name" value="NT_GlnE_GlnD_like"/>
    <property type="match status" value="1"/>
</dbReference>
<dbReference type="Proteomes" id="UP000254512">
    <property type="component" value="Unassembled WGS sequence"/>
</dbReference>
<feature type="domain" description="CBS" evidence="3">
    <location>
        <begin position="154"/>
        <end position="212"/>
    </location>
</feature>
<keyword evidence="4" id="KW-0560">Oxidoreductase</keyword>
<dbReference type="PANTHER" id="PTHR48108">
    <property type="entry name" value="CBS DOMAIN-CONTAINING PROTEIN CBSX2, CHLOROPLASTIC"/>
    <property type="match status" value="1"/>
</dbReference>
<organism evidence="4 5">
    <name type="scientific">Grimontia hollisae</name>
    <name type="common">Vibrio hollisae</name>
    <dbReference type="NCBI Taxonomy" id="673"/>
    <lineage>
        <taxon>Bacteria</taxon>
        <taxon>Pseudomonadati</taxon>
        <taxon>Pseudomonadota</taxon>
        <taxon>Gammaproteobacteria</taxon>
        <taxon>Vibrionales</taxon>
        <taxon>Vibrionaceae</taxon>
        <taxon>Grimontia</taxon>
    </lineage>
</organism>
<gene>
    <name evidence="4" type="primary">guaB_2</name>
    <name evidence="4" type="ORF">NCTC11645_02095</name>
</gene>
<dbReference type="InterPro" id="IPR005105">
    <property type="entry name" value="GlnD_Uridyltrans_N"/>
</dbReference>
<evidence type="ECO:0000313" key="4">
    <source>
        <dbReference type="EMBL" id="STO57702.1"/>
    </source>
</evidence>
<evidence type="ECO:0000256" key="2">
    <source>
        <dbReference type="PROSITE-ProRule" id="PRU00703"/>
    </source>
</evidence>
<dbReference type="Gene3D" id="2.60.120.10">
    <property type="entry name" value="Jelly Rolls"/>
    <property type="match status" value="1"/>
</dbReference>
<dbReference type="InterPro" id="IPR046342">
    <property type="entry name" value="CBS_dom_sf"/>
</dbReference>
<keyword evidence="1" id="KW-0677">Repeat</keyword>
<dbReference type="InterPro" id="IPR051462">
    <property type="entry name" value="CBS_domain-containing"/>
</dbReference>
<protein>
    <submittedName>
        <fullName evidence="4">Inosine-5'-monophosphate dehydrogenase</fullName>
        <ecNumber evidence="4">1.1.1.205</ecNumber>
    </submittedName>
</protein>
<dbReference type="SUPFAM" id="SSF51206">
    <property type="entry name" value="cAMP-binding domain-like"/>
    <property type="match status" value="1"/>
</dbReference>
<dbReference type="Pfam" id="PF03445">
    <property type="entry name" value="DUF294"/>
    <property type="match status" value="1"/>
</dbReference>
<dbReference type="GO" id="GO:0008773">
    <property type="term" value="F:[protein-PII] uridylyltransferase activity"/>
    <property type="evidence" value="ECO:0007669"/>
    <property type="project" value="InterPro"/>
</dbReference>
<dbReference type="InterPro" id="IPR018490">
    <property type="entry name" value="cNMP-bd_dom_sf"/>
</dbReference>
<feature type="domain" description="CBS" evidence="3">
    <location>
        <begin position="220"/>
        <end position="277"/>
    </location>
</feature>
<dbReference type="InterPro" id="IPR000595">
    <property type="entry name" value="cNMP-bd_dom"/>
</dbReference>
<accession>A0A377HPS1</accession>
<dbReference type="PANTHER" id="PTHR48108:SF26">
    <property type="entry name" value="CBS DOMAIN-CONTAINING PROTEIN DDB_G0289609"/>
    <property type="match status" value="1"/>
</dbReference>
<dbReference type="Pfam" id="PF00571">
    <property type="entry name" value="CBS"/>
    <property type="match status" value="2"/>
</dbReference>
<dbReference type="InterPro" id="IPR000644">
    <property type="entry name" value="CBS_dom"/>
</dbReference>
<dbReference type="SMART" id="SM00116">
    <property type="entry name" value="CBS"/>
    <property type="match status" value="2"/>
</dbReference>
<sequence length="614" mass="69473">MDSTLLPNVVAFLKTIDPFSQLPDETLDSIACEADILFWGQQQKMTLNDVSDRSLYIIRSGVIEQRFPNGNLRSRLGKNDLFGFNLAQDNYSIETVESCLVYRFNYTSLLEKLVNFESVADQLSSSANHRLKSRVDSELMEAGKGIYFKPVKEVAYCDVVTVTPSTSIQQVAKQMRDHQGSTCALVLDDGALVGIVSQRNLSNRVVAEAMDVSAPIRDVMTPDPYTLRQDELVLSAVNLMMKHNVQHVPIIDADKHVLGLVTPKQLVQKHGVQAIYLIEKIRNCNTLDALATLTPLRQSVFEAMVEARMPAQTIGQVLTMIYDVFTSQLLKMAEQAIGKPPCRYAWIVAGSHARSEVHLGSDQDNALVLEDCATEADRIYFQHFAMFVCKGLAACGYSLCSGRFMAATSKWNQPLYIWRQYYRKWANNPEYDMLLNLNVFLEIRLIAGDESLFEQLEQHRHQCVTHNPRLMSALVRNLLRERPPLGIFNNLVLERDQSDGKMLNIKKAAIGLLVDMARIYALSEGGEMNSTEERIQFAYDQGLINESSYQDLIGAYRYVTQLRYTHHLHCIREGHGVSNAIYPERFGSFERQHLKDAFRIIGGYQDALKMKFGS</sequence>
<dbReference type="PROSITE" id="PS51371">
    <property type="entry name" value="CBS"/>
    <property type="match status" value="2"/>
</dbReference>
<dbReference type="EC" id="1.1.1.205" evidence="4"/>
<dbReference type="InterPro" id="IPR014710">
    <property type="entry name" value="RmlC-like_jellyroll"/>
</dbReference>
<proteinExistence type="predicted"/>
<evidence type="ECO:0000259" key="3">
    <source>
        <dbReference type="PROSITE" id="PS51371"/>
    </source>
</evidence>
<dbReference type="SUPFAM" id="SSF54631">
    <property type="entry name" value="CBS-domain pair"/>
    <property type="match status" value="1"/>
</dbReference>
<dbReference type="Pfam" id="PF10335">
    <property type="entry name" value="DUF294_C"/>
    <property type="match status" value="1"/>
</dbReference>
<evidence type="ECO:0000313" key="5">
    <source>
        <dbReference type="Proteomes" id="UP000254512"/>
    </source>
</evidence>
<name>A0A377HPS1_GRIHO</name>
<dbReference type="EMBL" id="UGHD01000002">
    <property type="protein sequence ID" value="STO57702.1"/>
    <property type="molecule type" value="Genomic_DNA"/>
</dbReference>
<dbReference type="STRING" id="673.AL542_16040"/>
<reference evidence="4 5" key="1">
    <citation type="submission" date="2018-06" db="EMBL/GenBank/DDBJ databases">
        <authorList>
            <consortium name="Pathogen Informatics"/>
            <person name="Doyle S."/>
        </authorList>
    </citation>
    <scope>NUCLEOTIDE SEQUENCE [LARGE SCALE GENOMIC DNA]</scope>
    <source>
        <strain evidence="4 5">NCTC11645</strain>
    </source>
</reference>
<dbReference type="GO" id="GO:0003938">
    <property type="term" value="F:IMP dehydrogenase activity"/>
    <property type="evidence" value="ECO:0007669"/>
    <property type="project" value="UniProtKB-EC"/>
</dbReference>
<keyword evidence="2" id="KW-0129">CBS domain</keyword>
<evidence type="ECO:0000256" key="1">
    <source>
        <dbReference type="ARBA" id="ARBA00022737"/>
    </source>
</evidence>
<dbReference type="CDD" id="cd00038">
    <property type="entry name" value="CAP_ED"/>
    <property type="match status" value="1"/>
</dbReference>
<dbReference type="AlphaFoldDB" id="A0A377HPS1"/>